<reference evidence="1" key="1">
    <citation type="submission" date="2019-04" db="EMBL/GenBank/DDBJ databases">
        <title>Microbes associate with the intestines of laboratory mice.</title>
        <authorList>
            <person name="Navarre W."/>
            <person name="Wong E."/>
            <person name="Huang K.C."/>
            <person name="Tropini C."/>
            <person name="Ng K."/>
            <person name="Yu B."/>
        </authorList>
    </citation>
    <scope>NUCLEOTIDE SEQUENCE</scope>
    <source>
        <strain evidence="1">NM86_A22</strain>
    </source>
</reference>
<gene>
    <name evidence="1" type="ORF">E5990_04190</name>
</gene>
<keyword evidence="2" id="KW-1185">Reference proteome</keyword>
<evidence type="ECO:0000313" key="1">
    <source>
        <dbReference type="EMBL" id="THG53602.1"/>
    </source>
</evidence>
<protein>
    <submittedName>
        <fullName evidence="1">Thiamine phosphate synthase</fullName>
        <ecNumber evidence="1">2.5.1.3</ecNumber>
    </submittedName>
</protein>
<comment type="caution">
    <text evidence="1">The sequence shown here is derived from an EMBL/GenBank/DDBJ whole genome shotgun (WGS) entry which is preliminary data.</text>
</comment>
<dbReference type="EMBL" id="SSTG01000033">
    <property type="protein sequence ID" value="THG53602.1"/>
    <property type="molecule type" value="Genomic_DNA"/>
</dbReference>
<organism evidence="1 2">
    <name type="scientific">Muribaculum caecicola</name>
    <dbReference type="NCBI Taxonomy" id="3038144"/>
    <lineage>
        <taxon>Bacteria</taxon>
        <taxon>Pseudomonadati</taxon>
        <taxon>Bacteroidota</taxon>
        <taxon>Bacteroidia</taxon>
        <taxon>Bacteroidales</taxon>
        <taxon>Muribaculaceae</taxon>
        <taxon>Muribaculum</taxon>
    </lineage>
</organism>
<dbReference type="EC" id="2.5.1.3" evidence="1"/>
<accession>A0AC61S6D3</accession>
<proteinExistence type="predicted"/>
<evidence type="ECO:0000313" key="2">
    <source>
        <dbReference type="Proteomes" id="UP000305401"/>
    </source>
</evidence>
<sequence length="211" mass="22334">MAMLQFISHYNSRYGYVSGIGAVLNGGCRWVQLRMKSASDSEVVAAGLAAGDMCRRHGAVFIVDDRVHLVEQLGADGVHLGKGDMPVAEARRILGPDRIIGATANTFADICSAVEDGADYIGLGPFRFTTTKERLSPVLGKDGYVKIMERCRNEGITVPVVAIGGILADDVPEILAAGVAGIAMSGALLNAPSPAGETKRILQLIERKQLI</sequence>
<name>A0AC61S6D3_9BACT</name>
<dbReference type="Proteomes" id="UP000305401">
    <property type="component" value="Unassembled WGS sequence"/>
</dbReference>
<keyword evidence="1" id="KW-0808">Transferase</keyword>